<comment type="caution">
    <text evidence="9">The sequence shown here is derived from an EMBL/GenBank/DDBJ whole genome shotgun (WGS) entry which is preliminary data.</text>
</comment>
<evidence type="ECO:0000256" key="2">
    <source>
        <dbReference type="ARBA" id="ARBA00007664"/>
    </source>
</evidence>
<evidence type="ECO:0000256" key="3">
    <source>
        <dbReference type="ARBA" id="ARBA00022525"/>
    </source>
</evidence>
<dbReference type="Proteomes" id="UP000198211">
    <property type="component" value="Unassembled WGS sequence"/>
</dbReference>
<dbReference type="PROSITE" id="PS50240">
    <property type="entry name" value="TRYPSIN_DOM"/>
    <property type="match status" value="1"/>
</dbReference>
<dbReference type="PANTHER" id="PTHR24276">
    <property type="entry name" value="POLYSERASE-RELATED"/>
    <property type="match status" value="1"/>
</dbReference>
<sequence length="268" mass="28732">MCLSPTATNALDGSNYHSVSTGDLIQSNLSSDAIVTSLTIANRTRTGTVPKGTKTYTASLRVNATYNNFAGAVLISPTLLLTGGASIGADIRYASIGSHYNNGTEDGEQIKVVAIMNHPNISENNQYSYDFVILKLEKPSSFKPIQMTDGSDIKVGETVTKLGWHSTGGQGQIAHELQRADVELISNEECSKQTSIDGTRMCSRPVGNENSCTGNYGGPVIVERPEGDVLVGLMSWGDDCRKPGYPSYYSRIPAGREWIESVIGVNCL</sequence>
<evidence type="ECO:0000256" key="5">
    <source>
        <dbReference type="ARBA" id="ARBA00023026"/>
    </source>
</evidence>
<dbReference type="GO" id="GO:0005576">
    <property type="term" value="C:extracellular region"/>
    <property type="evidence" value="ECO:0007669"/>
    <property type="project" value="UniProtKB-SubCell"/>
</dbReference>
<evidence type="ECO:0000313" key="9">
    <source>
        <dbReference type="EMBL" id="OWZ04898.1"/>
    </source>
</evidence>
<dbReference type="InterPro" id="IPR001314">
    <property type="entry name" value="Peptidase_S1A"/>
</dbReference>
<dbReference type="SMART" id="SM00020">
    <property type="entry name" value="Tryp_SPc"/>
    <property type="match status" value="1"/>
</dbReference>
<dbReference type="InterPro" id="IPR043504">
    <property type="entry name" value="Peptidase_S1_PA_chymotrypsin"/>
</dbReference>
<accession>A0A225VJ58</accession>
<dbReference type="OrthoDB" id="546450at2759"/>
<evidence type="ECO:0000256" key="6">
    <source>
        <dbReference type="ARBA" id="ARBA00023157"/>
    </source>
</evidence>
<dbReference type="SUPFAM" id="SSF50494">
    <property type="entry name" value="Trypsin-like serine proteases"/>
    <property type="match status" value="1"/>
</dbReference>
<dbReference type="AlphaFoldDB" id="A0A225VJ58"/>
<dbReference type="Pfam" id="PF00089">
    <property type="entry name" value="Trypsin"/>
    <property type="match status" value="1"/>
</dbReference>
<protein>
    <submittedName>
        <fullName evidence="9">Serine protease trypsin-like protein</fullName>
    </submittedName>
</protein>
<dbReference type="GO" id="GO:0006508">
    <property type="term" value="P:proteolysis"/>
    <property type="evidence" value="ECO:0007669"/>
    <property type="project" value="UniProtKB-KW"/>
</dbReference>
<dbReference type="InterPro" id="IPR001254">
    <property type="entry name" value="Trypsin_dom"/>
</dbReference>
<dbReference type="InterPro" id="IPR050430">
    <property type="entry name" value="Peptidase_S1"/>
</dbReference>
<dbReference type="InterPro" id="IPR009003">
    <property type="entry name" value="Peptidase_S1_PA"/>
</dbReference>
<evidence type="ECO:0000313" key="10">
    <source>
        <dbReference type="Proteomes" id="UP000198211"/>
    </source>
</evidence>
<dbReference type="STRING" id="4795.A0A225VJ58"/>
<dbReference type="PANTHER" id="PTHR24276:SF98">
    <property type="entry name" value="FI18310P1-RELATED"/>
    <property type="match status" value="1"/>
</dbReference>
<keyword evidence="7" id="KW-0325">Glycoprotein</keyword>
<gene>
    <name evidence="9" type="ORF">PHMEG_00023120</name>
</gene>
<organism evidence="9 10">
    <name type="scientific">Phytophthora megakarya</name>
    <dbReference type="NCBI Taxonomy" id="4795"/>
    <lineage>
        <taxon>Eukaryota</taxon>
        <taxon>Sar</taxon>
        <taxon>Stramenopiles</taxon>
        <taxon>Oomycota</taxon>
        <taxon>Peronosporomycetes</taxon>
        <taxon>Peronosporales</taxon>
        <taxon>Peronosporaceae</taxon>
        <taxon>Phytophthora</taxon>
    </lineage>
</organism>
<keyword evidence="10" id="KW-1185">Reference proteome</keyword>
<comment type="similarity">
    <text evidence="2">Belongs to the peptidase S1 family.</text>
</comment>
<keyword evidence="9" id="KW-0645">Protease</keyword>
<evidence type="ECO:0000256" key="4">
    <source>
        <dbReference type="ARBA" id="ARBA00022729"/>
    </source>
</evidence>
<evidence type="ECO:0000256" key="1">
    <source>
        <dbReference type="ARBA" id="ARBA00004613"/>
    </source>
</evidence>
<keyword evidence="6" id="KW-1015">Disulfide bond</keyword>
<evidence type="ECO:0000259" key="8">
    <source>
        <dbReference type="PROSITE" id="PS50240"/>
    </source>
</evidence>
<dbReference type="EMBL" id="NBNE01004719">
    <property type="protein sequence ID" value="OWZ04898.1"/>
    <property type="molecule type" value="Genomic_DNA"/>
</dbReference>
<keyword evidence="9" id="KW-0378">Hydrolase</keyword>
<dbReference type="Gene3D" id="2.40.10.10">
    <property type="entry name" value="Trypsin-like serine proteases"/>
    <property type="match status" value="1"/>
</dbReference>
<proteinExistence type="inferred from homology"/>
<keyword evidence="3" id="KW-0964">Secreted</keyword>
<keyword evidence="4" id="KW-0732">Signal</keyword>
<name>A0A225VJ58_9STRA</name>
<comment type="subcellular location">
    <subcellularLocation>
        <location evidence="1">Secreted</location>
    </subcellularLocation>
</comment>
<dbReference type="CDD" id="cd00190">
    <property type="entry name" value="Tryp_SPc"/>
    <property type="match status" value="1"/>
</dbReference>
<dbReference type="PRINTS" id="PR00722">
    <property type="entry name" value="CHYMOTRYPSIN"/>
</dbReference>
<evidence type="ECO:0000256" key="7">
    <source>
        <dbReference type="ARBA" id="ARBA00023180"/>
    </source>
</evidence>
<reference evidence="10" key="1">
    <citation type="submission" date="2017-03" db="EMBL/GenBank/DDBJ databases">
        <title>Phytopthora megakarya and P. palmivora, two closely related causual agents of cacao black pod achieved similar genome size and gene model numbers by different mechanisms.</title>
        <authorList>
            <person name="Ali S."/>
            <person name="Shao J."/>
            <person name="Larry D.J."/>
            <person name="Kronmiller B."/>
            <person name="Shen D."/>
            <person name="Strem M.D."/>
            <person name="Melnick R.L."/>
            <person name="Guiltinan M.J."/>
            <person name="Tyler B.M."/>
            <person name="Meinhardt L.W."/>
            <person name="Bailey B.A."/>
        </authorList>
    </citation>
    <scope>NUCLEOTIDE SEQUENCE [LARGE SCALE GENOMIC DNA]</scope>
    <source>
        <strain evidence="10">zdho120</strain>
    </source>
</reference>
<keyword evidence="5" id="KW-0843">Virulence</keyword>
<dbReference type="GO" id="GO:0004252">
    <property type="term" value="F:serine-type endopeptidase activity"/>
    <property type="evidence" value="ECO:0007669"/>
    <property type="project" value="InterPro"/>
</dbReference>
<feature type="domain" description="Peptidase S1" evidence="8">
    <location>
        <begin position="40"/>
        <end position="264"/>
    </location>
</feature>